<dbReference type="EC" id="7.1.1.8" evidence="5 20"/>
<dbReference type="InterPro" id="IPR019470">
    <property type="entry name" value="Ubiq_cytC_Rdtase_Fe-S_su_TAT"/>
</dbReference>
<keyword evidence="12" id="KW-1278">Translocase</keyword>
<dbReference type="PANTHER" id="PTHR10134">
    <property type="entry name" value="CYTOCHROME B-C1 COMPLEX SUBUNIT RIESKE, MITOCHONDRIAL"/>
    <property type="match status" value="1"/>
</dbReference>
<evidence type="ECO:0000256" key="5">
    <source>
        <dbReference type="ARBA" id="ARBA00012951"/>
    </source>
</evidence>
<dbReference type="SUPFAM" id="SSF50022">
    <property type="entry name" value="ISP domain"/>
    <property type="match status" value="1"/>
</dbReference>
<comment type="cofactor">
    <cofactor evidence="20">
        <name>[2Fe-2S] cluster</name>
        <dbReference type="ChEBI" id="CHEBI:190135"/>
    </cofactor>
    <text evidence="20">Binds 1 [2Fe-2S] cluster per subunit.</text>
</comment>
<evidence type="ECO:0000256" key="16">
    <source>
        <dbReference type="ARBA" id="ARBA00023014"/>
    </source>
</evidence>
<comment type="catalytic activity">
    <reaction evidence="19 20">
        <text>a quinol + 2 Fe(III)-[cytochrome c](out) = a quinone + 2 Fe(II)-[cytochrome c](out) + 2 H(+)(out)</text>
        <dbReference type="Rhea" id="RHEA:11484"/>
        <dbReference type="Rhea" id="RHEA-COMP:10350"/>
        <dbReference type="Rhea" id="RHEA-COMP:14399"/>
        <dbReference type="ChEBI" id="CHEBI:15378"/>
        <dbReference type="ChEBI" id="CHEBI:24646"/>
        <dbReference type="ChEBI" id="CHEBI:29033"/>
        <dbReference type="ChEBI" id="CHEBI:29034"/>
        <dbReference type="ChEBI" id="CHEBI:132124"/>
        <dbReference type="EC" id="7.1.1.8"/>
    </reaction>
</comment>
<evidence type="ECO:0000256" key="2">
    <source>
        <dbReference type="ARBA" id="ARBA00004162"/>
    </source>
</evidence>
<keyword evidence="11" id="KW-0479">Metal-binding</keyword>
<evidence type="ECO:0000256" key="20">
    <source>
        <dbReference type="RuleBase" id="RU004494"/>
    </source>
</evidence>
<keyword evidence="16" id="KW-0411">Iron-sulfur</keyword>
<dbReference type="Pfam" id="PF00355">
    <property type="entry name" value="Rieske"/>
    <property type="match status" value="1"/>
</dbReference>
<reference evidence="23 24" key="1">
    <citation type="submission" date="2019-02" db="EMBL/GenBank/DDBJ databases">
        <title>Halieaceae_genomes.</title>
        <authorList>
            <person name="Li S.-H."/>
        </authorList>
    </citation>
    <scope>NUCLEOTIDE SEQUENCE [LARGE SCALE GENOMIC DNA]</scope>
    <source>
        <strain evidence="23 24">JH123</strain>
    </source>
</reference>
<comment type="similarity">
    <text evidence="3">Belongs to the Rieske iron-sulfur protein family.</text>
</comment>
<dbReference type="RefSeq" id="WP_279241922.1">
    <property type="nucleotide sequence ID" value="NZ_CP036501.1"/>
</dbReference>
<evidence type="ECO:0000256" key="6">
    <source>
        <dbReference type="ARBA" id="ARBA00019816"/>
    </source>
</evidence>
<evidence type="ECO:0000256" key="7">
    <source>
        <dbReference type="ARBA" id="ARBA00022448"/>
    </source>
</evidence>
<keyword evidence="24" id="KW-1185">Reference proteome</keyword>
<evidence type="ECO:0000256" key="8">
    <source>
        <dbReference type="ARBA" id="ARBA00022475"/>
    </source>
</evidence>
<dbReference type="PROSITE" id="PS51296">
    <property type="entry name" value="RIESKE"/>
    <property type="match status" value="1"/>
</dbReference>
<comment type="function">
    <text evidence="1">Component of the ubiquinol-cytochrome c reductase complex (complex III or cytochrome b-c1 complex), which is a respiratory chain that generates an electrochemical potential coupled to ATP synthesis.</text>
</comment>
<dbReference type="PROSITE" id="PS51318">
    <property type="entry name" value="TAT"/>
    <property type="match status" value="1"/>
</dbReference>
<gene>
    <name evidence="23" type="primary">petA</name>
    <name evidence="23" type="ORF">E0F26_12110</name>
</gene>
<keyword evidence="15" id="KW-0408">Iron</keyword>
<dbReference type="InterPro" id="IPR017941">
    <property type="entry name" value="Rieske_2Fe-2S"/>
</dbReference>
<evidence type="ECO:0000313" key="23">
    <source>
        <dbReference type="EMBL" id="UZP75435.1"/>
    </source>
</evidence>
<evidence type="ECO:0000256" key="17">
    <source>
        <dbReference type="ARBA" id="ARBA00023136"/>
    </source>
</evidence>
<evidence type="ECO:0000256" key="1">
    <source>
        <dbReference type="ARBA" id="ARBA00002444"/>
    </source>
</evidence>
<feature type="transmembrane region" description="Helical" evidence="20">
    <location>
        <begin position="23"/>
        <end position="45"/>
    </location>
</feature>
<dbReference type="InterPro" id="IPR006311">
    <property type="entry name" value="TAT_signal"/>
</dbReference>
<dbReference type="Pfam" id="PF10399">
    <property type="entry name" value="UCR_Fe-S_N"/>
    <property type="match status" value="1"/>
</dbReference>
<organism evidence="23 24">
    <name type="scientific">Candidatus Paraluminiphilus aquimaris</name>
    <dbReference type="NCBI Taxonomy" id="2518994"/>
    <lineage>
        <taxon>Bacteria</taxon>
        <taxon>Pseudomonadati</taxon>
        <taxon>Pseudomonadota</taxon>
        <taxon>Gammaproteobacteria</taxon>
        <taxon>Cellvibrionales</taxon>
        <taxon>Halieaceae</taxon>
        <taxon>Candidatus Paraluminiphilus</taxon>
    </lineage>
</organism>
<keyword evidence="8" id="KW-1003">Cell membrane</keyword>
<dbReference type="NCBIfam" id="TIGR01416">
    <property type="entry name" value="Rieske_proteo"/>
    <property type="match status" value="1"/>
</dbReference>
<evidence type="ECO:0000256" key="12">
    <source>
        <dbReference type="ARBA" id="ARBA00022967"/>
    </source>
</evidence>
<evidence type="ECO:0000256" key="11">
    <source>
        <dbReference type="ARBA" id="ARBA00022723"/>
    </source>
</evidence>
<dbReference type="Proteomes" id="UP001317963">
    <property type="component" value="Chromosome"/>
</dbReference>
<dbReference type="InterPro" id="IPR006317">
    <property type="entry name" value="Ubiquinol_cyt_c_Rdtase_Fe-S-su"/>
</dbReference>
<comment type="subunit">
    <text evidence="4 21">The main subunits of complex b-c1 are: cytochrome b, cytochrome c1 and the Rieske protein.</text>
</comment>
<evidence type="ECO:0000256" key="10">
    <source>
        <dbReference type="ARBA" id="ARBA00022714"/>
    </source>
</evidence>
<keyword evidence="14 20" id="KW-1133">Transmembrane helix</keyword>
<dbReference type="Gene3D" id="2.102.10.10">
    <property type="entry name" value="Rieske [2Fe-2S] iron-sulphur domain"/>
    <property type="match status" value="1"/>
</dbReference>
<keyword evidence="17 20" id="KW-0472">Membrane</keyword>
<keyword evidence="13 20" id="KW-0249">Electron transport</keyword>
<keyword evidence="9 20" id="KW-0812">Transmembrane</keyword>
<dbReference type="EMBL" id="CP036501">
    <property type="protein sequence ID" value="UZP75435.1"/>
    <property type="molecule type" value="Genomic_DNA"/>
</dbReference>
<evidence type="ECO:0000256" key="13">
    <source>
        <dbReference type="ARBA" id="ARBA00022982"/>
    </source>
</evidence>
<evidence type="ECO:0000256" key="4">
    <source>
        <dbReference type="ARBA" id="ARBA00011649"/>
    </source>
</evidence>
<dbReference type="InterPro" id="IPR014349">
    <property type="entry name" value="Rieske_Fe-S_prot"/>
</dbReference>
<dbReference type="InterPro" id="IPR005805">
    <property type="entry name" value="Rieske_Fe-S_prot_C"/>
</dbReference>
<keyword evidence="7 20" id="KW-0813">Transport</keyword>
<feature type="domain" description="Rieske" evidence="22">
    <location>
        <begin position="121"/>
        <end position="200"/>
    </location>
</feature>
<evidence type="ECO:0000256" key="14">
    <source>
        <dbReference type="ARBA" id="ARBA00022989"/>
    </source>
</evidence>
<evidence type="ECO:0000256" key="21">
    <source>
        <dbReference type="RuleBase" id="RU004497"/>
    </source>
</evidence>
<evidence type="ECO:0000256" key="3">
    <source>
        <dbReference type="ARBA" id="ARBA00010651"/>
    </source>
</evidence>
<dbReference type="InterPro" id="IPR036922">
    <property type="entry name" value="Rieske_2Fe-2S_sf"/>
</dbReference>
<sequence>MSEVEAGQTADAGSASDQTRRRFLTAATSAVSAAGVVGVAVPFMASWNPSEKAKAAGAPVKADISKIEPGQMVVVEWRGKPVYVLRRTPEQLASLPSLDGNLKDPNSDTSDQPAYINGAPRSLNEEYLVVVGLCTHLGCAPKFRPEVGAADLGGDSWQGGFFCPCHGSKFDLAGRVYKGVPAADNLMVPPYSFEGDNVLVIGVDAEVA</sequence>
<evidence type="ECO:0000256" key="15">
    <source>
        <dbReference type="ARBA" id="ARBA00023004"/>
    </source>
</evidence>
<evidence type="ECO:0000259" key="22">
    <source>
        <dbReference type="PROSITE" id="PS51296"/>
    </source>
</evidence>
<dbReference type="Gene3D" id="1.20.5.510">
    <property type="entry name" value="Single helix bin"/>
    <property type="match status" value="1"/>
</dbReference>
<name>A0ABY6Q8S5_9GAMM</name>
<keyword evidence="18" id="KW-1015">Disulfide bond</keyword>
<dbReference type="PRINTS" id="PR00162">
    <property type="entry name" value="RIESKE"/>
</dbReference>
<comment type="miscellaneous">
    <text evidence="20">The Rieske protein is a high potential 2Fe-2S protein.</text>
</comment>
<accession>A0ABY6Q8S5</accession>
<keyword evidence="10" id="KW-0001">2Fe-2S</keyword>
<evidence type="ECO:0000256" key="18">
    <source>
        <dbReference type="ARBA" id="ARBA00023157"/>
    </source>
</evidence>
<proteinExistence type="inferred from homology"/>
<evidence type="ECO:0000256" key="9">
    <source>
        <dbReference type="ARBA" id="ARBA00022692"/>
    </source>
</evidence>
<dbReference type="CDD" id="cd03470">
    <property type="entry name" value="Rieske_cytochrome_bc1"/>
    <property type="match status" value="1"/>
</dbReference>
<evidence type="ECO:0000313" key="24">
    <source>
        <dbReference type="Proteomes" id="UP001317963"/>
    </source>
</evidence>
<comment type="subcellular location">
    <subcellularLocation>
        <location evidence="2">Cell membrane</location>
        <topology evidence="2">Single-pass membrane protein</topology>
    </subcellularLocation>
</comment>
<evidence type="ECO:0000256" key="19">
    <source>
        <dbReference type="ARBA" id="ARBA00029351"/>
    </source>
</evidence>
<protein>
    <recommendedName>
        <fullName evidence="6 20">Ubiquinol-cytochrome c reductase iron-sulfur subunit</fullName>
        <ecNumber evidence="5 20">7.1.1.8</ecNumber>
    </recommendedName>
</protein>